<feature type="transmembrane region" description="Helical" evidence="10">
    <location>
        <begin position="139"/>
        <end position="158"/>
    </location>
</feature>
<evidence type="ECO:0000256" key="1">
    <source>
        <dbReference type="ARBA" id="ARBA00004651"/>
    </source>
</evidence>
<dbReference type="GO" id="GO:0004984">
    <property type="term" value="F:olfactory receptor activity"/>
    <property type="evidence" value="ECO:0007669"/>
    <property type="project" value="InterPro"/>
</dbReference>
<dbReference type="PANTHER" id="PTHR21137:SF35">
    <property type="entry name" value="ODORANT RECEPTOR 19A-RELATED"/>
    <property type="match status" value="1"/>
</dbReference>
<dbReference type="AlphaFoldDB" id="A0AAW1D7T4"/>
<feature type="transmembrane region" description="Helical" evidence="10">
    <location>
        <begin position="216"/>
        <end position="239"/>
    </location>
</feature>
<dbReference type="GO" id="GO:0005549">
    <property type="term" value="F:odorant binding"/>
    <property type="evidence" value="ECO:0007669"/>
    <property type="project" value="InterPro"/>
</dbReference>
<comment type="similarity">
    <text evidence="10">Belongs to the insect chemoreceptor superfamily. Heteromeric odorant receptor channel (TC 1.A.69) family.</text>
</comment>
<sequence length="399" mass="46423">MGLLDKFLSEDDETVVKVMYQEYYHLMAISCMYPNMSTQSWRTYTYIVFPQYIIILSYHIAILFITAFKNSDDLFEMFQDFHLMILLLITLIVFIPFNYYRRTVSKVHRSIANGISNYDEETQSHREVLKEGIFKKKKWLVLLIMLTFTTHVLLFLVVGPTINNIGVEEEDNRIYNSAGVSLNVPFKEWVPYGTDTTLTLVIHLINEIFMSWTVSVIIAGVLVMAFTIAEYIILELNLLSYSLNRMQQRVEFLYEERYGKKRININSLKEDINVSKCFKECIKQNAMHHQKILVMCEQFNEINSLVLFLTHSTGAMIVGVSGALIIFGERVTEALYSINWFQADKDNAMSIQILQIGSQIPLAMKYSTLMDFKYETFTAVMNTSYSYFNLLFAFAQELT</sequence>
<keyword evidence="8 10" id="KW-0675">Receptor</keyword>
<evidence type="ECO:0000256" key="5">
    <source>
        <dbReference type="ARBA" id="ARBA00022725"/>
    </source>
</evidence>
<evidence type="ECO:0000256" key="2">
    <source>
        <dbReference type="ARBA" id="ARBA00022475"/>
    </source>
</evidence>
<comment type="caution">
    <text evidence="11">The sequence shown here is derived from an EMBL/GenBank/DDBJ whole genome shotgun (WGS) entry which is preliminary data.</text>
</comment>
<evidence type="ECO:0000256" key="9">
    <source>
        <dbReference type="ARBA" id="ARBA00023224"/>
    </source>
</evidence>
<evidence type="ECO:0000256" key="8">
    <source>
        <dbReference type="ARBA" id="ARBA00023170"/>
    </source>
</evidence>
<proteinExistence type="inferred from homology"/>
<evidence type="ECO:0000313" key="12">
    <source>
        <dbReference type="Proteomes" id="UP001461498"/>
    </source>
</evidence>
<keyword evidence="3 10" id="KW-0716">Sensory transduction</keyword>
<evidence type="ECO:0000256" key="4">
    <source>
        <dbReference type="ARBA" id="ARBA00022692"/>
    </source>
</evidence>
<keyword evidence="5 10" id="KW-0552">Olfaction</keyword>
<evidence type="ECO:0000256" key="3">
    <source>
        <dbReference type="ARBA" id="ARBA00022606"/>
    </source>
</evidence>
<keyword evidence="6 10" id="KW-1133">Transmembrane helix</keyword>
<keyword evidence="7 10" id="KW-0472">Membrane</keyword>
<keyword evidence="4 10" id="KW-0812">Transmembrane</keyword>
<name>A0AAW1D7T4_9HEMI</name>
<organism evidence="11 12">
    <name type="scientific">Rhynocoris fuscipes</name>
    <dbReference type="NCBI Taxonomy" id="488301"/>
    <lineage>
        <taxon>Eukaryota</taxon>
        <taxon>Metazoa</taxon>
        <taxon>Ecdysozoa</taxon>
        <taxon>Arthropoda</taxon>
        <taxon>Hexapoda</taxon>
        <taxon>Insecta</taxon>
        <taxon>Pterygota</taxon>
        <taxon>Neoptera</taxon>
        <taxon>Paraneoptera</taxon>
        <taxon>Hemiptera</taxon>
        <taxon>Heteroptera</taxon>
        <taxon>Panheteroptera</taxon>
        <taxon>Cimicomorpha</taxon>
        <taxon>Reduviidae</taxon>
        <taxon>Harpactorinae</taxon>
        <taxon>Harpactorini</taxon>
        <taxon>Rhynocoris</taxon>
    </lineage>
</organism>
<keyword evidence="2" id="KW-1003">Cell membrane</keyword>
<dbReference type="InterPro" id="IPR004117">
    <property type="entry name" value="7tm6_olfct_rcpt"/>
</dbReference>
<evidence type="ECO:0000256" key="10">
    <source>
        <dbReference type="RuleBase" id="RU351113"/>
    </source>
</evidence>
<feature type="transmembrane region" description="Helical" evidence="10">
    <location>
        <begin position="305"/>
        <end position="327"/>
    </location>
</feature>
<dbReference type="PANTHER" id="PTHR21137">
    <property type="entry name" value="ODORANT RECEPTOR"/>
    <property type="match status" value="1"/>
</dbReference>
<dbReference type="GO" id="GO:0007165">
    <property type="term" value="P:signal transduction"/>
    <property type="evidence" value="ECO:0007669"/>
    <property type="project" value="UniProtKB-KW"/>
</dbReference>
<protein>
    <recommendedName>
        <fullName evidence="10">Odorant receptor</fullName>
    </recommendedName>
</protein>
<comment type="subcellular location">
    <subcellularLocation>
        <location evidence="1 10">Cell membrane</location>
        <topology evidence="1 10">Multi-pass membrane protein</topology>
    </subcellularLocation>
</comment>
<evidence type="ECO:0000256" key="7">
    <source>
        <dbReference type="ARBA" id="ARBA00023136"/>
    </source>
</evidence>
<keyword evidence="12" id="KW-1185">Reference proteome</keyword>
<feature type="transmembrane region" description="Helical" evidence="10">
    <location>
        <begin position="46"/>
        <end position="69"/>
    </location>
</feature>
<gene>
    <name evidence="11" type="ORF">O3M35_008890</name>
</gene>
<dbReference type="Proteomes" id="UP001461498">
    <property type="component" value="Unassembled WGS sequence"/>
</dbReference>
<dbReference type="GO" id="GO:0005886">
    <property type="term" value="C:plasma membrane"/>
    <property type="evidence" value="ECO:0007669"/>
    <property type="project" value="UniProtKB-SubCell"/>
</dbReference>
<dbReference type="EMBL" id="JAPXFL010000005">
    <property type="protein sequence ID" value="KAK9507066.1"/>
    <property type="molecule type" value="Genomic_DNA"/>
</dbReference>
<evidence type="ECO:0000256" key="6">
    <source>
        <dbReference type="ARBA" id="ARBA00022989"/>
    </source>
</evidence>
<evidence type="ECO:0000313" key="11">
    <source>
        <dbReference type="EMBL" id="KAK9507066.1"/>
    </source>
</evidence>
<keyword evidence="9 10" id="KW-0807">Transducer</keyword>
<accession>A0AAW1D7T4</accession>
<reference evidence="11 12" key="1">
    <citation type="submission" date="2022-12" db="EMBL/GenBank/DDBJ databases">
        <title>Chromosome-level genome assembly of true bugs.</title>
        <authorList>
            <person name="Ma L."/>
            <person name="Li H."/>
        </authorList>
    </citation>
    <scope>NUCLEOTIDE SEQUENCE [LARGE SCALE GENOMIC DNA]</scope>
    <source>
        <strain evidence="11">Lab_2022b</strain>
    </source>
</reference>
<feature type="transmembrane region" description="Helical" evidence="10">
    <location>
        <begin position="81"/>
        <end position="100"/>
    </location>
</feature>
<comment type="caution">
    <text evidence="10">Lacks conserved residue(s) required for the propagation of feature annotation.</text>
</comment>